<accession>A0A914HFP8</accession>
<organism evidence="1 2">
    <name type="scientific">Globodera rostochiensis</name>
    <name type="common">Golden nematode worm</name>
    <name type="synonym">Heterodera rostochiensis</name>
    <dbReference type="NCBI Taxonomy" id="31243"/>
    <lineage>
        <taxon>Eukaryota</taxon>
        <taxon>Metazoa</taxon>
        <taxon>Ecdysozoa</taxon>
        <taxon>Nematoda</taxon>
        <taxon>Chromadorea</taxon>
        <taxon>Rhabditida</taxon>
        <taxon>Tylenchina</taxon>
        <taxon>Tylenchomorpha</taxon>
        <taxon>Tylenchoidea</taxon>
        <taxon>Heteroderidae</taxon>
        <taxon>Heteroderinae</taxon>
        <taxon>Globodera</taxon>
    </lineage>
</organism>
<proteinExistence type="predicted"/>
<protein>
    <submittedName>
        <fullName evidence="2">Uncharacterized protein</fullName>
    </submittedName>
</protein>
<sequence>MAEQLMLAKGIPKTLFSPDLHEAMAEQLIHGPFHEAMAEQIMLAKGIPKTLFSPDLLYSRPWQFLCQSKYSFSTLALSRGNG</sequence>
<reference evidence="2" key="1">
    <citation type="submission" date="2022-11" db="UniProtKB">
        <authorList>
            <consortium name="WormBaseParasite"/>
        </authorList>
    </citation>
    <scope>IDENTIFICATION</scope>
</reference>
<keyword evidence="1" id="KW-1185">Reference proteome</keyword>
<dbReference type="Proteomes" id="UP000887572">
    <property type="component" value="Unplaced"/>
</dbReference>
<dbReference type="AlphaFoldDB" id="A0A914HFP8"/>
<evidence type="ECO:0000313" key="2">
    <source>
        <dbReference type="WBParaSite" id="Gr19_v10_g16732.t1"/>
    </source>
</evidence>
<evidence type="ECO:0000313" key="1">
    <source>
        <dbReference type="Proteomes" id="UP000887572"/>
    </source>
</evidence>
<dbReference type="WBParaSite" id="Gr19_v10_g16732.t1">
    <property type="protein sequence ID" value="Gr19_v10_g16732.t1"/>
    <property type="gene ID" value="Gr19_v10_g16732"/>
</dbReference>
<name>A0A914HFP8_GLORO</name>